<dbReference type="Pfam" id="PF00144">
    <property type="entry name" value="Beta-lactamase"/>
    <property type="match status" value="1"/>
</dbReference>
<evidence type="ECO:0000313" key="3">
    <source>
        <dbReference type="Proteomes" id="UP000824241"/>
    </source>
</evidence>
<dbReference type="Proteomes" id="UP000824241">
    <property type="component" value="Unassembled WGS sequence"/>
</dbReference>
<dbReference type="InterPro" id="IPR012338">
    <property type="entry name" value="Beta-lactam/transpept-like"/>
</dbReference>
<sequence>MVRKEFPRCTPESVGISSAAISRFLDRLESGFTEMHGLMIMRRSRVCAEGWWAPYAPGLRHGLQSHTKTYAATAVGIAVTEGKVSLDERVIDIFPEFAPENPSENLKKLTVHNVLSMGCGMEEMPRPTENWIRDFLSIPVVHEPGTAYMYNSTGSTLLAAIVKKKTGEDMMAYLKPRLFDKIGIDADNLKMGRMPDGTPVGGGGMLATTEDNLRLMKLYADGGVWEGERILSDDYVKRATTNQNDSATEAINNPPALDNFVGYGYQIWMCRPKGVYRADGAMGQFTIVDPSRDLIIAINETATGAHWAQETLNVCWEFLEEIDPETAMTPENPALSEALARRMKMLAIPASLYAPFGSFPEGSFAVKSGQVHLENQVLGFMSGEAPGAGLTRFGFSEGEDGCVTLAAEIDGKPYSLSVAVDGRRALNRLPAGLVSQVYLSGYWKEADTFAVRARWIETCFEKEVCFQFIGDRCVVTEEEVVGGFLNRPVTPAEAVKQ</sequence>
<keyword evidence="2" id="KW-0378">Hydrolase</keyword>
<dbReference type="PANTHER" id="PTHR43283">
    <property type="entry name" value="BETA-LACTAMASE-RELATED"/>
    <property type="match status" value="1"/>
</dbReference>
<reference evidence="2" key="1">
    <citation type="submission" date="2020-10" db="EMBL/GenBank/DDBJ databases">
        <authorList>
            <person name="Gilroy R."/>
        </authorList>
    </citation>
    <scope>NUCLEOTIDE SEQUENCE</scope>
    <source>
        <strain evidence="2">CHK189-12415</strain>
    </source>
</reference>
<dbReference type="Gene3D" id="3.40.710.10">
    <property type="entry name" value="DD-peptidase/beta-lactamase superfamily"/>
    <property type="match status" value="1"/>
</dbReference>
<dbReference type="InterPro" id="IPR050789">
    <property type="entry name" value="Diverse_Enzym_Activities"/>
</dbReference>
<protein>
    <submittedName>
        <fullName evidence="2">Serine hydrolase</fullName>
    </submittedName>
</protein>
<proteinExistence type="predicted"/>
<name>A0A9D1J417_9FIRM</name>
<gene>
    <name evidence="2" type="ORF">IAB37_01620</name>
</gene>
<comment type="caution">
    <text evidence="2">The sequence shown here is derived from an EMBL/GenBank/DDBJ whole genome shotgun (WGS) entry which is preliminary data.</text>
</comment>
<dbReference type="EMBL" id="DVHA01000050">
    <property type="protein sequence ID" value="HIR60261.1"/>
    <property type="molecule type" value="Genomic_DNA"/>
</dbReference>
<organism evidence="2 3">
    <name type="scientific">Candidatus Faecivivens stercoravium</name>
    <dbReference type="NCBI Taxonomy" id="2840803"/>
    <lineage>
        <taxon>Bacteria</taxon>
        <taxon>Bacillati</taxon>
        <taxon>Bacillota</taxon>
        <taxon>Clostridia</taxon>
        <taxon>Eubacteriales</taxon>
        <taxon>Oscillospiraceae</taxon>
        <taxon>Oscillospiraceae incertae sedis</taxon>
        <taxon>Candidatus Faecivivens</taxon>
    </lineage>
</organism>
<dbReference type="InterPro" id="IPR001466">
    <property type="entry name" value="Beta-lactam-related"/>
</dbReference>
<dbReference type="PANTHER" id="PTHR43283:SF7">
    <property type="entry name" value="BETA-LACTAMASE-RELATED DOMAIN-CONTAINING PROTEIN"/>
    <property type="match status" value="1"/>
</dbReference>
<accession>A0A9D1J417</accession>
<feature type="domain" description="Beta-lactamase-related" evidence="1">
    <location>
        <begin position="31"/>
        <end position="299"/>
    </location>
</feature>
<dbReference type="SUPFAM" id="SSF56601">
    <property type="entry name" value="beta-lactamase/transpeptidase-like"/>
    <property type="match status" value="1"/>
</dbReference>
<dbReference type="AlphaFoldDB" id="A0A9D1J417"/>
<dbReference type="GO" id="GO:0016787">
    <property type="term" value="F:hydrolase activity"/>
    <property type="evidence" value="ECO:0007669"/>
    <property type="project" value="UniProtKB-KW"/>
</dbReference>
<reference evidence="2" key="2">
    <citation type="journal article" date="2021" name="PeerJ">
        <title>Extensive microbial diversity within the chicken gut microbiome revealed by metagenomics and culture.</title>
        <authorList>
            <person name="Gilroy R."/>
            <person name="Ravi A."/>
            <person name="Getino M."/>
            <person name="Pursley I."/>
            <person name="Horton D.L."/>
            <person name="Alikhan N.F."/>
            <person name="Baker D."/>
            <person name="Gharbi K."/>
            <person name="Hall N."/>
            <person name="Watson M."/>
            <person name="Adriaenssens E.M."/>
            <person name="Foster-Nyarko E."/>
            <person name="Jarju S."/>
            <person name="Secka A."/>
            <person name="Antonio M."/>
            <person name="Oren A."/>
            <person name="Chaudhuri R.R."/>
            <person name="La Ragione R."/>
            <person name="Hildebrand F."/>
            <person name="Pallen M.J."/>
        </authorList>
    </citation>
    <scope>NUCLEOTIDE SEQUENCE</scope>
    <source>
        <strain evidence="2">CHK189-12415</strain>
    </source>
</reference>
<evidence type="ECO:0000259" key="1">
    <source>
        <dbReference type="Pfam" id="PF00144"/>
    </source>
</evidence>
<evidence type="ECO:0000313" key="2">
    <source>
        <dbReference type="EMBL" id="HIR60261.1"/>
    </source>
</evidence>